<evidence type="ECO:0000256" key="2">
    <source>
        <dbReference type="ARBA" id="ARBA00022670"/>
    </source>
</evidence>
<dbReference type="EMBL" id="NBNE01003125">
    <property type="protein sequence ID" value="OWZ08517.1"/>
    <property type="molecule type" value="Genomic_DNA"/>
</dbReference>
<feature type="compositionally biased region" description="Polar residues" evidence="4">
    <location>
        <begin position="321"/>
        <end position="330"/>
    </location>
</feature>
<keyword evidence="2" id="KW-0645">Protease</keyword>
<dbReference type="Gene3D" id="3.40.395.10">
    <property type="entry name" value="Adenoviral Proteinase, Chain A"/>
    <property type="match status" value="1"/>
</dbReference>
<dbReference type="GO" id="GO:0006508">
    <property type="term" value="P:proteolysis"/>
    <property type="evidence" value="ECO:0007669"/>
    <property type="project" value="UniProtKB-KW"/>
</dbReference>
<dbReference type="InterPro" id="IPR038765">
    <property type="entry name" value="Papain-like_cys_pep_sf"/>
</dbReference>
<dbReference type="Proteomes" id="UP000198211">
    <property type="component" value="Unassembled WGS sequence"/>
</dbReference>
<proteinExistence type="inferred from homology"/>
<evidence type="ECO:0000313" key="6">
    <source>
        <dbReference type="EMBL" id="OWZ08517.1"/>
    </source>
</evidence>
<comment type="similarity">
    <text evidence="1">Belongs to the peptidase C48 family.</text>
</comment>
<dbReference type="Pfam" id="PF02902">
    <property type="entry name" value="Peptidase_C48"/>
    <property type="match status" value="1"/>
</dbReference>
<dbReference type="GO" id="GO:0008234">
    <property type="term" value="F:cysteine-type peptidase activity"/>
    <property type="evidence" value="ECO:0007669"/>
    <property type="project" value="InterPro"/>
</dbReference>
<evidence type="ECO:0000259" key="5">
    <source>
        <dbReference type="Pfam" id="PF02902"/>
    </source>
</evidence>
<reference evidence="7" key="1">
    <citation type="submission" date="2017-03" db="EMBL/GenBank/DDBJ databases">
        <title>Phytopthora megakarya and P. palmivora, two closely related causual agents of cacao black pod achieved similar genome size and gene model numbers by different mechanisms.</title>
        <authorList>
            <person name="Ali S."/>
            <person name="Shao J."/>
            <person name="Larry D.J."/>
            <person name="Kronmiller B."/>
            <person name="Shen D."/>
            <person name="Strem M.D."/>
            <person name="Melnick R.L."/>
            <person name="Guiltinan M.J."/>
            <person name="Tyler B.M."/>
            <person name="Meinhardt L.W."/>
            <person name="Bailey B.A."/>
        </authorList>
    </citation>
    <scope>NUCLEOTIDE SEQUENCE [LARGE SCALE GENOMIC DNA]</scope>
    <source>
        <strain evidence="7">zdho120</strain>
    </source>
</reference>
<dbReference type="SUPFAM" id="SSF54001">
    <property type="entry name" value="Cysteine proteinases"/>
    <property type="match status" value="1"/>
</dbReference>
<dbReference type="AlphaFoldDB" id="A0A225VUM9"/>
<dbReference type="OrthoDB" id="128232at2759"/>
<dbReference type="InterPro" id="IPR003653">
    <property type="entry name" value="Peptidase_C48_C"/>
</dbReference>
<sequence length="330" mass="37153">MKNPVLILDPFYVLPSKLLDACMKTNAIADAIIEEDDAEASTLPAKRFRNDASTETILIKDTLKPAVQLGLDTHEWLVEEGLPSLSAEYHSKAREIADKLIRAYPKKQIQAPFYSSVTHCCTPEIRALCVRLERDYPSCKFAGFQNAVTKSKKARPSEDKPIQDRTRDRILQQVVESGVDVVLLSLNFHNAHWCCVVIRIQAKRIVYYDPINQASYLQSAKAIATYLKASGLGPFEVIQQNNPTQFDAFSCGVYISWMFIRHATGGHPLDMSVNSMSRRLFDLFYYLLTGVLIPYLTTDTPQLQEDECEEKMPPPQETEENTGGTDVPST</sequence>
<accession>A0A225VUM9</accession>
<evidence type="ECO:0000256" key="1">
    <source>
        <dbReference type="ARBA" id="ARBA00005234"/>
    </source>
</evidence>
<organism evidence="6 7">
    <name type="scientific">Phytophthora megakarya</name>
    <dbReference type="NCBI Taxonomy" id="4795"/>
    <lineage>
        <taxon>Eukaryota</taxon>
        <taxon>Sar</taxon>
        <taxon>Stramenopiles</taxon>
        <taxon>Oomycota</taxon>
        <taxon>Peronosporomycetes</taxon>
        <taxon>Peronosporales</taxon>
        <taxon>Peronosporaceae</taxon>
        <taxon>Phytophthora</taxon>
    </lineage>
</organism>
<protein>
    <recommendedName>
        <fullName evidence="5">Ubiquitin-like protease family profile domain-containing protein</fullName>
    </recommendedName>
</protein>
<keyword evidence="3" id="KW-0378">Hydrolase</keyword>
<evidence type="ECO:0000256" key="4">
    <source>
        <dbReference type="SAM" id="MobiDB-lite"/>
    </source>
</evidence>
<evidence type="ECO:0000256" key="3">
    <source>
        <dbReference type="ARBA" id="ARBA00022801"/>
    </source>
</evidence>
<comment type="caution">
    <text evidence="6">The sequence shown here is derived from an EMBL/GenBank/DDBJ whole genome shotgun (WGS) entry which is preliminary data.</text>
</comment>
<keyword evidence="7" id="KW-1185">Reference proteome</keyword>
<feature type="domain" description="Ubiquitin-like protease family profile" evidence="5">
    <location>
        <begin position="144"/>
        <end position="276"/>
    </location>
</feature>
<name>A0A225VUM9_9STRA</name>
<gene>
    <name evidence="6" type="ORF">PHMEG_00018925</name>
</gene>
<feature type="region of interest" description="Disordered" evidence="4">
    <location>
        <begin position="303"/>
        <end position="330"/>
    </location>
</feature>
<evidence type="ECO:0000313" key="7">
    <source>
        <dbReference type="Proteomes" id="UP000198211"/>
    </source>
</evidence>